<dbReference type="InterPro" id="IPR051533">
    <property type="entry name" value="WaaL-like"/>
</dbReference>
<evidence type="ECO:0000256" key="3">
    <source>
        <dbReference type="ARBA" id="ARBA00022989"/>
    </source>
</evidence>
<feature type="transmembrane region" description="Helical" evidence="5">
    <location>
        <begin position="221"/>
        <end position="242"/>
    </location>
</feature>
<dbReference type="PANTHER" id="PTHR37422:SF13">
    <property type="entry name" value="LIPOPOLYSACCHARIDE BIOSYNTHESIS PROTEIN PA4999-RELATED"/>
    <property type="match status" value="1"/>
</dbReference>
<proteinExistence type="predicted"/>
<evidence type="ECO:0000256" key="1">
    <source>
        <dbReference type="ARBA" id="ARBA00004141"/>
    </source>
</evidence>
<feature type="transmembrane region" description="Helical" evidence="5">
    <location>
        <begin position="378"/>
        <end position="401"/>
    </location>
</feature>
<feature type="transmembrane region" description="Helical" evidence="5">
    <location>
        <begin position="296"/>
        <end position="313"/>
    </location>
</feature>
<dbReference type="AlphaFoldDB" id="A0A1E7X0Y3"/>
<keyword evidence="4 5" id="KW-0472">Membrane</keyword>
<dbReference type="Pfam" id="PF04932">
    <property type="entry name" value="Wzy_C"/>
    <property type="match status" value="1"/>
</dbReference>
<dbReference type="RefSeq" id="WP_070247161.1">
    <property type="nucleotide sequence ID" value="NZ_LROM01000065.1"/>
</dbReference>
<dbReference type="GO" id="GO:0016020">
    <property type="term" value="C:membrane"/>
    <property type="evidence" value="ECO:0007669"/>
    <property type="project" value="UniProtKB-SubCell"/>
</dbReference>
<evidence type="ECO:0000256" key="2">
    <source>
        <dbReference type="ARBA" id="ARBA00022692"/>
    </source>
</evidence>
<name>A0A1E7X0Y3_9BURK</name>
<dbReference type="PANTHER" id="PTHR37422">
    <property type="entry name" value="TEICHURONIC ACID BIOSYNTHESIS PROTEIN TUAE"/>
    <property type="match status" value="1"/>
</dbReference>
<dbReference type="GO" id="GO:0016874">
    <property type="term" value="F:ligase activity"/>
    <property type="evidence" value="ECO:0007669"/>
    <property type="project" value="UniProtKB-KW"/>
</dbReference>
<feature type="transmembrane region" description="Helical" evidence="5">
    <location>
        <begin position="100"/>
        <end position="123"/>
    </location>
</feature>
<evidence type="ECO:0000259" key="6">
    <source>
        <dbReference type="Pfam" id="PF04932"/>
    </source>
</evidence>
<feature type="transmembrane region" description="Helical" evidence="5">
    <location>
        <begin position="25"/>
        <end position="48"/>
    </location>
</feature>
<evidence type="ECO:0000313" key="7">
    <source>
        <dbReference type="EMBL" id="OFA05960.1"/>
    </source>
</evidence>
<feature type="transmembrane region" description="Helical" evidence="5">
    <location>
        <begin position="161"/>
        <end position="179"/>
    </location>
</feature>
<sequence length="492" mass="54262">MPALLKSPAWRSLKAPDFIKNPFRLIYVMVVLAVCLAGLLGAATPILVELMDGSLSKLVALPAAMVFGLLVIYDRKLTLLLIVVLRAGGDNALEFTRFSLGGYMVGIGGVINGIVILLALLLVFERPKVLPGRAYMAWAPFLVILALGAVHSPFTGESVRLFLQQLSYFAMFVGGYQCVADRADFRRMLRLVVWSSAIPVLYAFVDIALHFGGGFRLESTFAHPNVLAFYLTVIIVVAFYLLKTMDPGASGAARLGLVAYVLLLLLMLLLTKTRSAWLATAIGFALYALIFERRFLVYMVLLGVGALFVPGIGDRLLDLGQGNEVATYATLNSFAWRVYLWECAFAWMTPLHYVWGLGLQTFAEYSPIFFPLAGKTKFGAHSVFVQLIFELGVIGLLAFLWQSASLIRQLARLLKFDKLASFSLILIILSFLICSFSDNMFYYLSYNWYLWFVVGAGCALARVLAVTPPKVTASTVPPPMTAPYQSAVQPRY</sequence>
<feature type="transmembrane region" description="Helical" evidence="5">
    <location>
        <begin position="275"/>
        <end position="291"/>
    </location>
</feature>
<feature type="transmembrane region" description="Helical" evidence="5">
    <location>
        <begin position="251"/>
        <end position="269"/>
    </location>
</feature>
<gene>
    <name evidence="7" type="ORF">DUPY_14420</name>
</gene>
<dbReference type="OrthoDB" id="5862403at2"/>
<feature type="transmembrane region" description="Helical" evidence="5">
    <location>
        <begin position="135"/>
        <end position="155"/>
    </location>
</feature>
<feature type="transmembrane region" description="Helical" evidence="5">
    <location>
        <begin position="422"/>
        <end position="442"/>
    </location>
</feature>
<keyword evidence="8" id="KW-1185">Reference proteome</keyword>
<dbReference type="PATRIC" id="fig|762836.4.peg.1507"/>
<organism evidence="7 8">
    <name type="scientific">Duganella phyllosphaerae</name>
    <dbReference type="NCBI Taxonomy" id="762836"/>
    <lineage>
        <taxon>Bacteria</taxon>
        <taxon>Pseudomonadati</taxon>
        <taxon>Pseudomonadota</taxon>
        <taxon>Betaproteobacteria</taxon>
        <taxon>Burkholderiales</taxon>
        <taxon>Oxalobacteraceae</taxon>
        <taxon>Telluria group</taxon>
        <taxon>Duganella</taxon>
    </lineage>
</organism>
<keyword evidence="3 5" id="KW-1133">Transmembrane helix</keyword>
<dbReference type="InterPro" id="IPR007016">
    <property type="entry name" value="O-antigen_ligase-rel_domated"/>
</dbReference>
<evidence type="ECO:0000313" key="8">
    <source>
        <dbReference type="Proteomes" id="UP000175989"/>
    </source>
</evidence>
<evidence type="ECO:0000256" key="4">
    <source>
        <dbReference type="ARBA" id="ARBA00023136"/>
    </source>
</evidence>
<keyword evidence="7" id="KW-0436">Ligase</keyword>
<evidence type="ECO:0000256" key="5">
    <source>
        <dbReference type="SAM" id="Phobius"/>
    </source>
</evidence>
<dbReference type="EMBL" id="LROM01000065">
    <property type="protein sequence ID" value="OFA05960.1"/>
    <property type="molecule type" value="Genomic_DNA"/>
</dbReference>
<protein>
    <submittedName>
        <fullName evidence="7">O-antigen ligase</fullName>
    </submittedName>
</protein>
<dbReference type="Proteomes" id="UP000175989">
    <property type="component" value="Unassembled WGS sequence"/>
</dbReference>
<feature type="transmembrane region" description="Helical" evidence="5">
    <location>
        <begin position="448"/>
        <end position="465"/>
    </location>
</feature>
<comment type="subcellular location">
    <subcellularLocation>
        <location evidence="1">Membrane</location>
        <topology evidence="1">Multi-pass membrane protein</topology>
    </subcellularLocation>
</comment>
<reference evidence="8" key="1">
    <citation type="journal article" date="2016" name="Front. Microbiol.">
        <title>Molecular Keys to the Janthinobacterium and Duganella spp. Interaction with the Plant Pathogen Fusarium graminearum.</title>
        <authorList>
            <person name="Haack F.S."/>
            <person name="Poehlein A."/>
            <person name="Kroger C."/>
            <person name="Voigt C.A."/>
            <person name="Piepenbring M."/>
            <person name="Bode H.B."/>
            <person name="Daniel R."/>
            <person name="Schafer W."/>
            <person name="Streit W.R."/>
        </authorList>
    </citation>
    <scope>NUCLEOTIDE SEQUENCE [LARGE SCALE GENOMIC DNA]</scope>
    <source>
        <strain evidence="8">T54</strain>
    </source>
</reference>
<feature type="domain" description="O-antigen ligase-related" evidence="6">
    <location>
        <begin position="260"/>
        <end position="400"/>
    </location>
</feature>
<keyword evidence="2 5" id="KW-0812">Transmembrane</keyword>
<feature type="transmembrane region" description="Helical" evidence="5">
    <location>
        <begin position="191"/>
        <end position="209"/>
    </location>
</feature>
<comment type="caution">
    <text evidence="7">The sequence shown here is derived from an EMBL/GenBank/DDBJ whole genome shotgun (WGS) entry which is preliminary data.</text>
</comment>
<feature type="transmembrane region" description="Helical" evidence="5">
    <location>
        <begin position="55"/>
        <end position="73"/>
    </location>
</feature>
<accession>A0A1E7X0Y3</accession>